<evidence type="ECO:0000313" key="1">
    <source>
        <dbReference type="EMBL" id="KCZ81582.1"/>
    </source>
</evidence>
<proteinExistence type="predicted"/>
<reference evidence="1 2" key="2">
    <citation type="submission" date="2014-03" db="EMBL/GenBank/DDBJ databases">
        <title>The Genome Sequence of Anncaliia algerae insect isolate PRA339.</title>
        <authorList>
            <consortium name="The Broad Institute Genome Sequencing Platform"/>
            <consortium name="The Broad Institute Genome Sequencing Center for Infectious Disease"/>
            <person name="Cuomo C."/>
            <person name="Becnel J."/>
            <person name="Sanscrainte N."/>
            <person name="Walker B."/>
            <person name="Young S.K."/>
            <person name="Zeng Q."/>
            <person name="Gargeya S."/>
            <person name="Fitzgerald M."/>
            <person name="Haas B."/>
            <person name="Abouelleil A."/>
            <person name="Alvarado L."/>
            <person name="Arachchi H.M."/>
            <person name="Berlin A.M."/>
            <person name="Chapman S.B."/>
            <person name="Dewar J."/>
            <person name="Goldberg J."/>
            <person name="Griggs A."/>
            <person name="Gujja S."/>
            <person name="Hansen M."/>
            <person name="Howarth C."/>
            <person name="Imamovic A."/>
            <person name="Larimer J."/>
            <person name="McCowan C."/>
            <person name="Murphy C."/>
            <person name="Neiman D."/>
            <person name="Pearson M."/>
            <person name="Priest M."/>
            <person name="Roberts A."/>
            <person name="Saif S."/>
            <person name="Shea T."/>
            <person name="Sisk P."/>
            <person name="Sykes S."/>
            <person name="Wortman J."/>
            <person name="Nusbaum C."/>
            <person name="Birren B."/>
        </authorList>
    </citation>
    <scope>NUCLEOTIDE SEQUENCE [LARGE SCALE GENOMIC DNA]</scope>
    <source>
        <strain evidence="1 2">PRA339</strain>
    </source>
</reference>
<protein>
    <recommendedName>
        <fullName evidence="3">Transposase IS30-like HTH domain-containing protein</fullName>
    </recommendedName>
</protein>
<dbReference type="HOGENOM" id="CLU_199198_0_0_1"/>
<dbReference type="Proteomes" id="UP000030655">
    <property type="component" value="Unassembled WGS sequence"/>
</dbReference>
<evidence type="ECO:0008006" key="3">
    <source>
        <dbReference type="Google" id="ProtNLM"/>
    </source>
</evidence>
<reference evidence="2" key="1">
    <citation type="submission" date="2013-02" db="EMBL/GenBank/DDBJ databases">
        <authorList>
            <consortium name="The Broad Institute Genome Sequencing Platform"/>
            <person name="Cuomo C."/>
            <person name="Becnel J."/>
            <person name="Sanscrainte N."/>
            <person name="Walker B."/>
            <person name="Young S.K."/>
            <person name="Zeng Q."/>
            <person name="Gargeya S."/>
            <person name="Fitzgerald M."/>
            <person name="Haas B."/>
            <person name="Abouelleil A."/>
            <person name="Alvarado L."/>
            <person name="Arachchi H.M."/>
            <person name="Berlin A.M."/>
            <person name="Chapman S.B."/>
            <person name="Dewar J."/>
            <person name="Goldberg J."/>
            <person name="Griggs A."/>
            <person name="Gujja S."/>
            <person name="Hansen M."/>
            <person name="Howarth C."/>
            <person name="Imamovic A."/>
            <person name="Larimer J."/>
            <person name="McCowan C."/>
            <person name="Murphy C."/>
            <person name="Neiman D."/>
            <person name="Pearson M."/>
            <person name="Priest M."/>
            <person name="Roberts A."/>
            <person name="Saif S."/>
            <person name="Shea T."/>
            <person name="Sisk P."/>
            <person name="Sykes S."/>
            <person name="Wortman J."/>
            <person name="Nusbaum C."/>
            <person name="Birren B."/>
        </authorList>
    </citation>
    <scope>NUCLEOTIDE SEQUENCE [LARGE SCALE GENOMIC DNA]</scope>
    <source>
        <strain evidence="2">PRA339</strain>
    </source>
</reference>
<accession>A0A059F3D3</accession>
<keyword evidence="2" id="KW-1185">Reference proteome</keyword>
<dbReference type="OrthoDB" id="10342977at2759"/>
<dbReference type="EMBL" id="KK365140">
    <property type="protein sequence ID" value="KCZ81582.1"/>
    <property type="molecule type" value="Genomic_DNA"/>
</dbReference>
<dbReference type="AlphaFoldDB" id="A0A059F3D3"/>
<name>A0A059F3D3_9MICR</name>
<organism evidence="1 2">
    <name type="scientific">Anncaliia algerae PRA339</name>
    <dbReference type="NCBI Taxonomy" id="1288291"/>
    <lineage>
        <taxon>Eukaryota</taxon>
        <taxon>Fungi</taxon>
        <taxon>Fungi incertae sedis</taxon>
        <taxon>Microsporidia</taxon>
        <taxon>Tubulinosematoidea</taxon>
        <taxon>Tubulinosematidae</taxon>
        <taxon>Anncaliia</taxon>
    </lineage>
</organism>
<gene>
    <name evidence="1" type="ORF">H312_01037</name>
</gene>
<dbReference type="VEuPathDB" id="MicrosporidiaDB:H312_01037"/>
<evidence type="ECO:0000313" key="2">
    <source>
        <dbReference type="Proteomes" id="UP000030655"/>
    </source>
</evidence>
<sequence length="76" mass="8976">MSIERKPRQTVTEEKYEIIKRFHQAGRKISEVANFLNFSMKTISRLYKKIENNISFVSRNGKVPVYARFIFGGFET</sequence>